<name>A0A158Q809_9BILA</name>
<evidence type="ECO:0000256" key="1">
    <source>
        <dbReference type="ARBA" id="ARBA00001936"/>
    </source>
</evidence>
<dbReference type="Pfam" id="PF00481">
    <property type="entry name" value="PP2C"/>
    <property type="match status" value="2"/>
</dbReference>
<keyword evidence="12" id="KW-1185">Reference proteome</keyword>
<feature type="compositionally biased region" description="Polar residues" evidence="10">
    <location>
        <begin position="350"/>
        <end position="364"/>
    </location>
</feature>
<keyword evidence="5 9" id="KW-0378">Hydrolase</keyword>
<reference evidence="13" key="1">
    <citation type="submission" date="2016-04" db="UniProtKB">
        <authorList>
            <consortium name="WormBaseParasite"/>
        </authorList>
    </citation>
    <scope>IDENTIFICATION</scope>
</reference>
<dbReference type="SUPFAM" id="SSF81606">
    <property type="entry name" value="PP2C-like"/>
    <property type="match status" value="2"/>
</dbReference>
<evidence type="ECO:0000256" key="2">
    <source>
        <dbReference type="ARBA" id="ARBA00006702"/>
    </source>
</evidence>
<sequence length="611" mass="67403">MLSPRWRQSIHMGAYLSKPITEKVSECGSNERICYAATSMQGWRINQEDAHNCIINYDEDSSFFAVYDGHGGSEVAQYSAQHLPDMLKGNNSWFSSNYAKAIQDTFLELDELLRTEAVMKELKRIAGTVESKHEELSDDDDDKQRLYEEAGMPIETILERYGIVLHREQNGKQSVIDLNELRTQLEQQSGREEEVQKMEGFEKKIQENGSNVLERGTNGKDQNGDAVIDKGVKEDKNQLKKMEEKAVEEKAKKRVSESSPSILKAKRTKSSNDVEDGSLESQSKDTLSSRSPVGESERPVKDERYEFAGESEATNSEPEIASLAEVSTTILSTDSGNGDGCTPPGENPHPSATSDGQITFSSDSESVDEDYNADEEMSEGDEEEEMDDEEIDDVDYDKLLMAKIVLTEQTYSCPSGDTPGEDSGTTACVVVVFKDKVVVGNAGDSRAVLCRDGVAVELSVDHKPEDEIERRRIETAGGEISMDGRVNGGLNLSRALGDHFYKKNAALPLKEQMISALPDVKQYKILQGDEFIIIACDGIWNSLTSQEAVDFVRLRINDGVSLKNICEQICDHCLSPNTAGDGTGCDNMTIIIAQILRPASLPQQLPTPSSS</sequence>
<comment type="cofactor">
    <cofactor evidence="1">
        <name>Mn(2+)</name>
        <dbReference type="ChEBI" id="CHEBI:29035"/>
    </cofactor>
</comment>
<dbReference type="Gene3D" id="3.60.40.10">
    <property type="entry name" value="PPM-type phosphatase domain"/>
    <property type="match status" value="2"/>
</dbReference>
<dbReference type="AlphaFoldDB" id="A0A158Q809"/>
<dbReference type="Proteomes" id="UP000050640">
    <property type="component" value="Unplaced"/>
</dbReference>
<dbReference type="PANTHER" id="PTHR13832:SF803">
    <property type="entry name" value="PROTEIN PHOSPHATASE 1G"/>
    <property type="match status" value="1"/>
</dbReference>
<proteinExistence type="inferred from homology"/>
<accession>A0A158Q809</accession>
<organism evidence="12 13">
    <name type="scientific">Elaeophora elaphi</name>
    <dbReference type="NCBI Taxonomy" id="1147741"/>
    <lineage>
        <taxon>Eukaryota</taxon>
        <taxon>Metazoa</taxon>
        <taxon>Ecdysozoa</taxon>
        <taxon>Nematoda</taxon>
        <taxon>Chromadorea</taxon>
        <taxon>Rhabditida</taxon>
        <taxon>Spirurina</taxon>
        <taxon>Spiruromorpha</taxon>
        <taxon>Filarioidea</taxon>
        <taxon>Onchocercidae</taxon>
        <taxon>Elaeophora</taxon>
    </lineage>
</organism>
<dbReference type="InterPro" id="IPR001932">
    <property type="entry name" value="PPM-type_phosphatase-like_dom"/>
</dbReference>
<feature type="compositionally biased region" description="Basic and acidic residues" evidence="10">
    <location>
        <begin position="227"/>
        <end position="256"/>
    </location>
</feature>
<evidence type="ECO:0000256" key="6">
    <source>
        <dbReference type="ARBA" id="ARBA00022842"/>
    </source>
</evidence>
<evidence type="ECO:0000256" key="4">
    <source>
        <dbReference type="ARBA" id="ARBA00022723"/>
    </source>
</evidence>
<feature type="region of interest" description="Disordered" evidence="10">
    <location>
        <begin position="206"/>
        <end position="389"/>
    </location>
</feature>
<dbReference type="PROSITE" id="PS01032">
    <property type="entry name" value="PPM_1"/>
    <property type="match status" value="1"/>
</dbReference>
<feature type="compositionally biased region" description="Polar residues" evidence="10">
    <location>
        <begin position="279"/>
        <end position="291"/>
    </location>
</feature>
<evidence type="ECO:0000313" key="12">
    <source>
        <dbReference type="Proteomes" id="UP000050640"/>
    </source>
</evidence>
<keyword evidence="6" id="KW-0460">Magnesium</keyword>
<evidence type="ECO:0000256" key="5">
    <source>
        <dbReference type="ARBA" id="ARBA00022801"/>
    </source>
</evidence>
<dbReference type="PANTHER" id="PTHR13832">
    <property type="entry name" value="PROTEIN PHOSPHATASE 2C"/>
    <property type="match status" value="1"/>
</dbReference>
<keyword evidence="8" id="KW-0464">Manganese</keyword>
<evidence type="ECO:0000256" key="7">
    <source>
        <dbReference type="ARBA" id="ARBA00022912"/>
    </source>
</evidence>
<evidence type="ECO:0000259" key="11">
    <source>
        <dbReference type="PROSITE" id="PS51746"/>
    </source>
</evidence>
<dbReference type="SMART" id="SM00332">
    <property type="entry name" value="PP2Cc"/>
    <property type="match status" value="1"/>
</dbReference>
<dbReference type="EC" id="3.1.3.16" evidence="3"/>
<dbReference type="PROSITE" id="PS51746">
    <property type="entry name" value="PPM_2"/>
    <property type="match status" value="1"/>
</dbReference>
<keyword evidence="4" id="KW-0479">Metal-binding</keyword>
<feature type="compositionally biased region" description="Polar residues" evidence="10">
    <location>
        <begin position="325"/>
        <end position="336"/>
    </location>
</feature>
<dbReference type="InterPro" id="IPR015655">
    <property type="entry name" value="PP2C"/>
</dbReference>
<feature type="domain" description="PPM-type phosphatase" evidence="11">
    <location>
        <begin position="34"/>
        <end position="595"/>
    </location>
</feature>
<comment type="similarity">
    <text evidence="2 9">Belongs to the PP2C family.</text>
</comment>
<evidence type="ECO:0000313" key="13">
    <source>
        <dbReference type="WBParaSite" id="EEL_0000608301-mRNA-1"/>
    </source>
</evidence>
<dbReference type="STRING" id="1147741.A0A158Q809"/>
<evidence type="ECO:0000256" key="3">
    <source>
        <dbReference type="ARBA" id="ARBA00013081"/>
    </source>
</evidence>
<feature type="compositionally biased region" description="Acidic residues" evidence="10">
    <location>
        <begin position="365"/>
        <end position="389"/>
    </location>
</feature>
<dbReference type="InterPro" id="IPR000222">
    <property type="entry name" value="PP2C_BS"/>
</dbReference>
<dbReference type="GO" id="GO:0004722">
    <property type="term" value="F:protein serine/threonine phosphatase activity"/>
    <property type="evidence" value="ECO:0007669"/>
    <property type="project" value="UniProtKB-EC"/>
</dbReference>
<dbReference type="GO" id="GO:0046872">
    <property type="term" value="F:metal ion binding"/>
    <property type="evidence" value="ECO:0007669"/>
    <property type="project" value="UniProtKB-KW"/>
</dbReference>
<protein>
    <recommendedName>
        <fullName evidence="3">protein-serine/threonine phosphatase</fullName>
        <ecNumber evidence="3">3.1.3.16</ecNumber>
    </recommendedName>
</protein>
<dbReference type="WBParaSite" id="EEL_0000608301-mRNA-1">
    <property type="protein sequence ID" value="EEL_0000608301-mRNA-1"/>
    <property type="gene ID" value="EEL_0000608301"/>
</dbReference>
<dbReference type="CDD" id="cd00143">
    <property type="entry name" value="PP2Cc"/>
    <property type="match status" value="2"/>
</dbReference>
<keyword evidence="7 9" id="KW-0904">Protein phosphatase</keyword>
<feature type="compositionally biased region" description="Basic and acidic residues" evidence="10">
    <location>
        <begin position="295"/>
        <end position="307"/>
    </location>
</feature>
<dbReference type="InterPro" id="IPR036457">
    <property type="entry name" value="PPM-type-like_dom_sf"/>
</dbReference>
<evidence type="ECO:0000256" key="10">
    <source>
        <dbReference type="SAM" id="MobiDB-lite"/>
    </source>
</evidence>
<evidence type="ECO:0000256" key="9">
    <source>
        <dbReference type="RuleBase" id="RU003465"/>
    </source>
</evidence>
<evidence type="ECO:0000256" key="8">
    <source>
        <dbReference type="ARBA" id="ARBA00023211"/>
    </source>
</evidence>